<evidence type="ECO:0000259" key="2">
    <source>
        <dbReference type="PROSITE" id="PS50222"/>
    </source>
</evidence>
<dbReference type="InterPro" id="IPR011992">
    <property type="entry name" value="EF-hand-dom_pair"/>
</dbReference>
<gene>
    <name evidence="3" type="ORF">SCF082_LOCUS29363</name>
    <name evidence="4" type="ORF">SCF082_LOCUS29444</name>
</gene>
<dbReference type="PANTHER" id="PTHR46311">
    <property type="entry name" value="CALCIUM-BINDING PROTEIN 8-RELATED"/>
    <property type="match status" value="1"/>
</dbReference>
<dbReference type="EMBL" id="CAXAMM010023669">
    <property type="protein sequence ID" value="CAK9053980.1"/>
    <property type="molecule type" value="Genomic_DNA"/>
</dbReference>
<dbReference type="PANTHER" id="PTHR46311:SF5">
    <property type="entry name" value="EF-HAND DOMAIN-CONTAINING PROTEIN"/>
    <property type="match status" value="1"/>
</dbReference>
<feature type="domain" description="EF-hand" evidence="2">
    <location>
        <begin position="117"/>
        <end position="152"/>
    </location>
</feature>
<keyword evidence="1" id="KW-0677">Repeat</keyword>
<dbReference type="CDD" id="cd00051">
    <property type="entry name" value="EFh"/>
    <property type="match status" value="1"/>
</dbReference>
<dbReference type="InterPro" id="IPR002048">
    <property type="entry name" value="EF_hand_dom"/>
</dbReference>
<accession>A0ABP0MR71</accession>
<dbReference type="Pfam" id="PF13405">
    <property type="entry name" value="EF-hand_6"/>
    <property type="match status" value="1"/>
</dbReference>
<dbReference type="SUPFAM" id="SSF47473">
    <property type="entry name" value="EF-hand"/>
    <property type="match status" value="1"/>
</dbReference>
<keyword evidence="5" id="KW-1185">Reference proteome</keyword>
<comment type="caution">
    <text evidence="3">The sequence shown here is derived from an EMBL/GenBank/DDBJ whole genome shotgun (WGS) entry which is preliminary data.</text>
</comment>
<sequence length="213" mass="24274">MALLSDRVREAFKSWDTQGDGTITKRGLIHLLRKLAPQVSEDDLEVLFVAAGADAPGLVKYQEFITYLWSEDEDARARGLWEDAIKKARLKASRTWPEERVKNYWDEVENRLKSQEYIDHVRTKMFVQVDQDKDGRVSFDEAKLLICQSLRCAADLTKAPSPTQEEVRLAFDAHDTLVEGRGRMGVDEFVNLARYLQVTVAEAMQPLSKVLTG</sequence>
<dbReference type="Proteomes" id="UP001642464">
    <property type="component" value="Unassembled WGS sequence"/>
</dbReference>
<evidence type="ECO:0000256" key="1">
    <source>
        <dbReference type="ARBA" id="ARBA00022737"/>
    </source>
</evidence>
<dbReference type="EMBL" id="CAXAMM010023780">
    <property type="protein sequence ID" value="CAK9054190.1"/>
    <property type="molecule type" value="Genomic_DNA"/>
</dbReference>
<proteinExistence type="predicted"/>
<reference evidence="3 5" key="1">
    <citation type="submission" date="2024-02" db="EMBL/GenBank/DDBJ databases">
        <authorList>
            <person name="Chen Y."/>
            <person name="Shah S."/>
            <person name="Dougan E. K."/>
            <person name="Thang M."/>
            <person name="Chan C."/>
        </authorList>
    </citation>
    <scope>NUCLEOTIDE SEQUENCE [LARGE SCALE GENOMIC DNA]</scope>
</reference>
<dbReference type="InterPro" id="IPR051111">
    <property type="entry name" value="Ca-binding_regulatory"/>
</dbReference>
<evidence type="ECO:0000313" key="4">
    <source>
        <dbReference type="EMBL" id="CAK9054190.1"/>
    </source>
</evidence>
<protein>
    <submittedName>
        <fullName evidence="3">Calmodulin (CaM)</fullName>
    </submittedName>
</protein>
<dbReference type="Gene3D" id="1.10.238.10">
    <property type="entry name" value="EF-hand"/>
    <property type="match status" value="2"/>
</dbReference>
<name>A0ABP0MR71_9DINO</name>
<dbReference type="PROSITE" id="PS50222">
    <property type="entry name" value="EF_HAND_2"/>
    <property type="match status" value="2"/>
</dbReference>
<evidence type="ECO:0000313" key="3">
    <source>
        <dbReference type="EMBL" id="CAK9053980.1"/>
    </source>
</evidence>
<organism evidence="3 5">
    <name type="scientific">Durusdinium trenchii</name>
    <dbReference type="NCBI Taxonomy" id="1381693"/>
    <lineage>
        <taxon>Eukaryota</taxon>
        <taxon>Sar</taxon>
        <taxon>Alveolata</taxon>
        <taxon>Dinophyceae</taxon>
        <taxon>Suessiales</taxon>
        <taxon>Symbiodiniaceae</taxon>
        <taxon>Durusdinium</taxon>
    </lineage>
</organism>
<evidence type="ECO:0000313" key="5">
    <source>
        <dbReference type="Proteomes" id="UP001642464"/>
    </source>
</evidence>
<feature type="domain" description="EF-hand" evidence="2">
    <location>
        <begin position="3"/>
        <end position="38"/>
    </location>
</feature>